<sequence length="827" mass="91202">MSICFHRLILSLSTGLLVGAACAQPLSERNRDYLERHGEIVIVSQPSHAPFEFVRKKHLSGMNVELLQWIAADMGLRIRFETAPLAEAMEMVKTGKADALSSIFFSDSLDADFDFTDVIKVTPVTLYVHNDRSDITGIESLEGRRAAIMGSGHVLEILQQKNISCKTRFVSTTMECIKLVETGQVDAMIANELVTQHYMYSTGKSELKIAGDPLFNVRLCMAVKAGNRELLNILNKGIAEAQRSGTLNRIQAKWVGSAYSNDPPPHGTLFKAVAAVLMAVLIVLFLFLAWNRKLQQKVAERTRQYADSEDRLRQIFENSPDAVFVLEKDGTIVSANARACKSLKMSKQELLAKTIYDLAPSALYDEVAGNMAQWFSGKLTQCEGAALAADGSVSPIEMTGTLQQLGGRQVLQLHARDITLRKEAEEKIHAARSMAEDAKEMAEHAREIAENASQAKSEFLANMSHEIRTPLNGIVGMAQLLSDNKLNNEQKNCIETIQQSSAGLLKIINHVLDISKIEAGQMDVRETPFDMRELCANLWRRFQPQAESTGISFNCNCQDDVPLYLVGDEGLLEQILVNLLGNALRFTHKGSVTLNIECHKKTSAGAELYFQVIDAGIGISKEKQRTIFEKFIQADGSAKRLYGGTGLGLAICRQLVELMGGKIGLISSIGQGSTFYFNLTLSQANRPSALKKPQSETATVAERKDVKILLVEDNKVNQRVAIAILRKAGCQVDAVDNGQDAIQQIREQSYNLVLMDCQMPVMDGYEATAKIRSMPEPLCSIPIIAITAHAMKDDEQKCINSGMDDYIPKPVSRQALIDLINKHAPLQ</sequence>
<dbReference type="Pfam" id="PF00497">
    <property type="entry name" value="SBP_bac_3"/>
    <property type="match status" value="1"/>
</dbReference>
<dbReference type="AlphaFoldDB" id="A0A6C2UQE7"/>
<keyword evidence="12" id="KW-0175">Coiled coil</keyword>
<evidence type="ECO:0000313" key="19">
    <source>
        <dbReference type="Proteomes" id="UP000346198"/>
    </source>
</evidence>
<proteinExistence type="predicted"/>
<evidence type="ECO:0000256" key="2">
    <source>
        <dbReference type="ARBA" id="ARBA00012438"/>
    </source>
</evidence>
<keyword evidence="19" id="KW-1185">Reference proteome</keyword>
<dbReference type="SUPFAM" id="SSF55785">
    <property type="entry name" value="PYP-like sensor domain (PAS domain)"/>
    <property type="match status" value="1"/>
</dbReference>
<dbReference type="GO" id="GO:0000155">
    <property type="term" value="F:phosphorelay sensor kinase activity"/>
    <property type="evidence" value="ECO:0007669"/>
    <property type="project" value="InterPro"/>
</dbReference>
<gene>
    <name evidence="18" type="primary">bvgS</name>
    <name evidence="18" type="ORF">SCARR_03601</name>
</gene>
<feature type="coiled-coil region" evidence="12">
    <location>
        <begin position="421"/>
        <end position="458"/>
    </location>
</feature>
<reference evidence="18 19" key="1">
    <citation type="submission" date="2019-04" db="EMBL/GenBank/DDBJ databases">
        <authorList>
            <person name="Van Vliet M D."/>
        </authorList>
    </citation>
    <scope>NUCLEOTIDE SEQUENCE [LARGE SCALE GENOMIC DNA]</scope>
    <source>
        <strain evidence="18 19">F21</strain>
    </source>
</reference>
<keyword evidence="13" id="KW-0812">Transmembrane</keyword>
<dbReference type="InterPro" id="IPR013656">
    <property type="entry name" value="PAS_4"/>
</dbReference>
<dbReference type="InterPro" id="IPR001638">
    <property type="entry name" value="Solute-binding_3/MltF_N"/>
</dbReference>
<dbReference type="SMART" id="SM00091">
    <property type="entry name" value="PAS"/>
    <property type="match status" value="1"/>
</dbReference>
<evidence type="ECO:0000256" key="9">
    <source>
        <dbReference type="ARBA" id="ARBA00064003"/>
    </source>
</evidence>
<organism evidence="18 19">
    <name type="scientific">Pontiella sulfatireligans</name>
    <dbReference type="NCBI Taxonomy" id="2750658"/>
    <lineage>
        <taxon>Bacteria</taxon>
        <taxon>Pseudomonadati</taxon>
        <taxon>Kiritimatiellota</taxon>
        <taxon>Kiritimatiellia</taxon>
        <taxon>Kiritimatiellales</taxon>
        <taxon>Pontiellaceae</taxon>
        <taxon>Pontiella</taxon>
    </lineage>
</organism>
<dbReference type="Gene3D" id="3.40.50.2300">
    <property type="match status" value="1"/>
</dbReference>
<dbReference type="PROSITE" id="PS50110">
    <property type="entry name" value="RESPONSE_REGULATORY"/>
    <property type="match status" value="1"/>
</dbReference>
<dbReference type="Pfam" id="PF00072">
    <property type="entry name" value="Response_reg"/>
    <property type="match status" value="1"/>
</dbReference>
<dbReference type="InterPro" id="IPR036890">
    <property type="entry name" value="HATPase_C_sf"/>
</dbReference>
<keyword evidence="14" id="KW-0732">Signal</keyword>
<keyword evidence="5" id="KW-0547">Nucleotide-binding</keyword>
<name>A0A6C2UQE7_9BACT</name>
<comment type="catalytic activity">
    <reaction evidence="1">
        <text>ATP + protein L-histidine = ADP + protein N-phospho-L-histidine.</text>
        <dbReference type="EC" id="2.7.13.3"/>
    </reaction>
</comment>
<evidence type="ECO:0000256" key="13">
    <source>
        <dbReference type="SAM" id="Phobius"/>
    </source>
</evidence>
<feature type="signal peptide" evidence="14">
    <location>
        <begin position="1"/>
        <end position="23"/>
    </location>
</feature>
<feature type="modified residue" description="4-aspartylphosphate" evidence="11">
    <location>
        <position position="756"/>
    </location>
</feature>
<evidence type="ECO:0000256" key="11">
    <source>
        <dbReference type="PROSITE-ProRule" id="PRU00169"/>
    </source>
</evidence>
<evidence type="ECO:0000313" key="18">
    <source>
        <dbReference type="EMBL" id="VGO21527.1"/>
    </source>
</evidence>
<dbReference type="PROSITE" id="PS50112">
    <property type="entry name" value="PAS"/>
    <property type="match status" value="1"/>
</dbReference>
<evidence type="ECO:0000256" key="8">
    <source>
        <dbReference type="ARBA" id="ARBA00023012"/>
    </source>
</evidence>
<dbReference type="GO" id="GO:0005524">
    <property type="term" value="F:ATP binding"/>
    <property type="evidence" value="ECO:0007669"/>
    <property type="project" value="UniProtKB-KW"/>
</dbReference>
<keyword evidence="4" id="KW-0808">Transferase</keyword>
<dbReference type="CDD" id="cd00130">
    <property type="entry name" value="PAS"/>
    <property type="match status" value="1"/>
</dbReference>
<evidence type="ECO:0000256" key="4">
    <source>
        <dbReference type="ARBA" id="ARBA00022679"/>
    </source>
</evidence>
<dbReference type="EMBL" id="CAAHFH010000002">
    <property type="protein sequence ID" value="VGO21527.1"/>
    <property type="molecule type" value="Genomic_DNA"/>
</dbReference>
<evidence type="ECO:0000259" key="15">
    <source>
        <dbReference type="PROSITE" id="PS50109"/>
    </source>
</evidence>
<accession>A0A6C2UQE7</accession>
<keyword evidence="13" id="KW-0472">Membrane</keyword>
<dbReference type="InterPro" id="IPR036097">
    <property type="entry name" value="HisK_dim/P_sf"/>
</dbReference>
<evidence type="ECO:0000256" key="12">
    <source>
        <dbReference type="SAM" id="Coils"/>
    </source>
</evidence>
<evidence type="ECO:0000256" key="14">
    <source>
        <dbReference type="SAM" id="SignalP"/>
    </source>
</evidence>
<dbReference type="Gene3D" id="3.30.450.20">
    <property type="entry name" value="PAS domain"/>
    <property type="match status" value="1"/>
</dbReference>
<evidence type="ECO:0000256" key="1">
    <source>
        <dbReference type="ARBA" id="ARBA00000085"/>
    </source>
</evidence>
<evidence type="ECO:0000256" key="6">
    <source>
        <dbReference type="ARBA" id="ARBA00022777"/>
    </source>
</evidence>
<dbReference type="SUPFAM" id="SSF55874">
    <property type="entry name" value="ATPase domain of HSP90 chaperone/DNA topoisomerase II/histidine kinase"/>
    <property type="match status" value="1"/>
</dbReference>
<keyword evidence="3 11" id="KW-0597">Phosphoprotein</keyword>
<dbReference type="NCBIfam" id="TIGR00229">
    <property type="entry name" value="sensory_box"/>
    <property type="match status" value="1"/>
</dbReference>
<dbReference type="PANTHER" id="PTHR45339">
    <property type="entry name" value="HYBRID SIGNAL TRANSDUCTION HISTIDINE KINASE J"/>
    <property type="match status" value="1"/>
</dbReference>
<dbReference type="PROSITE" id="PS51257">
    <property type="entry name" value="PROKAR_LIPOPROTEIN"/>
    <property type="match status" value="1"/>
</dbReference>
<dbReference type="Pfam" id="PF00512">
    <property type="entry name" value="HisKA"/>
    <property type="match status" value="1"/>
</dbReference>
<dbReference type="PANTHER" id="PTHR45339:SF1">
    <property type="entry name" value="HYBRID SIGNAL TRANSDUCTION HISTIDINE KINASE J"/>
    <property type="match status" value="1"/>
</dbReference>
<keyword evidence="6" id="KW-0418">Kinase</keyword>
<dbReference type="SMART" id="SM00387">
    <property type="entry name" value="HATPase_c"/>
    <property type="match status" value="1"/>
</dbReference>
<dbReference type="Proteomes" id="UP000346198">
    <property type="component" value="Unassembled WGS sequence"/>
</dbReference>
<feature type="transmembrane region" description="Helical" evidence="13">
    <location>
        <begin position="269"/>
        <end position="290"/>
    </location>
</feature>
<dbReference type="Gene3D" id="1.10.287.130">
    <property type="match status" value="1"/>
</dbReference>
<dbReference type="Pfam" id="PF08448">
    <property type="entry name" value="PAS_4"/>
    <property type="match status" value="1"/>
</dbReference>
<dbReference type="InterPro" id="IPR003594">
    <property type="entry name" value="HATPase_dom"/>
</dbReference>
<dbReference type="SUPFAM" id="SSF53850">
    <property type="entry name" value="Periplasmic binding protein-like II"/>
    <property type="match status" value="1"/>
</dbReference>
<comment type="subunit">
    <text evidence="9">At low DSF concentrations, interacts with RpfF.</text>
</comment>
<dbReference type="CDD" id="cd17546">
    <property type="entry name" value="REC_hyHK_CKI1_RcsC-like"/>
    <property type="match status" value="1"/>
</dbReference>
<keyword evidence="13" id="KW-1133">Transmembrane helix</keyword>
<feature type="domain" description="Response regulatory" evidence="16">
    <location>
        <begin position="707"/>
        <end position="824"/>
    </location>
</feature>
<evidence type="ECO:0000256" key="7">
    <source>
        <dbReference type="ARBA" id="ARBA00022840"/>
    </source>
</evidence>
<evidence type="ECO:0000256" key="5">
    <source>
        <dbReference type="ARBA" id="ARBA00022741"/>
    </source>
</evidence>
<dbReference type="FunFam" id="3.30.565.10:FF:000010">
    <property type="entry name" value="Sensor histidine kinase RcsC"/>
    <property type="match status" value="1"/>
</dbReference>
<dbReference type="InterPro" id="IPR001789">
    <property type="entry name" value="Sig_transdc_resp-reg_receiver"/>
</dbReference>
<feature type="chain" id="PRO_5025600132" description="Sensory/regulatory protein RpfC" evidence="14">
    <location>
        <begin position="24"/>
        <end position="827"/>
    </location>
</feature>
<evidence type="ECO:0000259" key="17">
    <source>
        <dbReference type="PROSITE" id="PS50112"/>
    </source>
</evidence>
<dbReference type="InterPro" id="IPR003661">
    <property type="entry name" value="HisK_dim/P_dom"/>
</dbReference>
<evidence type="ECO:0000256" key="3">
    <source>
        <dbReference type="ARBA" id="ARBA00022553"/>
    </source>
</evidence>
<dbReference type="PROSITE" id="PS50109">
    <property type="entry name" value="HIS_KIN"/>
    <property type="match status" value="1"/>
</dbReference>
<dbReference type="CDD" id="cd13704">
    <property type="entry name" value="PBP2_HisK"/>
    <property type="match status" value="1"/>
</dbReference>
<dbReference type="Pfam" id="PF02518">
    <property type="entry name" value="HATPase_c"/>
    <property type="match status" value="1"/>
</dbReference>
<dbReference type="RefSeq" id="WP_136062979.1">
    <property type="nucleotide sequence ID" value="NZ_CAAHFH010000002.1"/>
</dbReference>
<protein>
    <recommendedName>
        <fullName evidence="10">Sensory/regulatory protein RpfC</fullName>
        <ecNumber evidence="2">2.7.13.3</ecNumber>
    </recommendedName>
</protein>
<dbReference type="Gene3D" id="3.40.190.10">
    <property type="entry name" value="Periplasmic binding protein-like II"/>
    <property type="match status" value="2"/>
</dbReference>
<dbReference type="CDD" id="cd16922">
    <property type="entry name" value="HATPase_EvgS-ArcB-TorS-like"/>
    <property type="match status" value="1"/>
</dbReference>
<dbReference type="Gene3D" id="3.30.565.10">
    <property type="entry name" value="Histidine kinase-like ATPase, C-terminal domain"/>
    <property type="match status" value="1"/>
</dbReference>
<evidence type="ECO:0000259" key="16">
    <source>
        <dbReference type="PROSITE" id="PS50110"/>
    </source>
</evidence>
<dbReference type="SUPFAM" id="SSF47384">
    <property type="entry name" value="Homodimeric domain of signal transducing histidine kinase"/>
    <property type="match status" value="1"/>
</dbReference>
<dbReference type="CDD" id="cd00082">
    <property type="entry name" value="HisKA"/>
    <property type="match status" value="1"/>
</dbReference>
<dbReference type="InterPro" id="IPR005467">
    <property type="entry name" value="His_kinase_dom"/>
</dbReference>
<dbReference type="InterPro" id="IPR011006">
    <property type="entry name" value="CheY-like_superfamily"/>
</dbReference>
<feature type="domain" description="Histidine kinase" evidence="15">
    <location>
        <begin position="462"/>
        <end position="683"/>
    </location>
</feature>
<dbReference type="InterPro" id="IPR000014">
    <property type="entry name" value="PAS"/>
</dbReference>
<dbReference type="InterPro" id="IPR035965">
    <property type="entry name" value="PAS-like_dom_sf"/>
</dbReference>
<dbReference type="InterPro" id="IPR004358">
    <property type="entry name" value="Sig_transdc_His_kin-like_C"/>
</dbReference>
<keyword evidence="7" id="KW-0067">ATP-binding</keyword>
<dbReference type="PRINTS" id="PR00344">
    <property type="entry name" value="BCTRLSENSOR"/>
</dbReference>
<dbReference type="SUPFAM" id="SSF52172">
    <property type="entry name" value="CheY-like"/>
    <property type="match status" value="1"/>
</dbReference>
<evidence type="ECO:0000256" key="10">
    <source>
        <dbReference type="ARBA" id="ARBA00068150"/>
    </source>
</evidence>
<dbReference type="SMART" id="SM00448">
    <property type="entry name" value="REC"/>
    <property type="match status" value="1"/>
</dbReference>
<dbReference type="EC" id="2.7.13.3" evidence="2"/>
<dbReference type="SMART" id="SM00388">
    <property type="entry name" value="HisKA"/>
    <property type="match status" value="1"/>
</dbReference>
<dbReference type="FunFam" id="1.10.287.130:FF:000002">
    <property type="entry name" value="Two-component osmosensing histidine kinase"/>
    <property type="match status" value="1"/>
</dbReference>
<keyword evidence="8" id="KW-0902">Two-component regulatory system</keyword>
<feature type="domain" description="PAS" evidence="17">
    <location>
        <begin position="308"/>
        <end position="358"/>
    </location>
</feature>
<dbReference type="SMART" id="SM00062">
    <property type="entry name" value="PBPb"/>
    <property type="match status" value="1"/>
</dbReference>